<feature type="domain" description="DNA methylase adenine-specific" evidence="9">
    <location>
        <begin position="195"/>
        <end position="508"/>
    </location>
</feature>
<dbReference type="OrthoDB" id="9784823at2"/>
<keyword evidence="8" id="KW-0812">Transmembrane</keyword>
<dbReference type="PANTHER" id="PTHR42933:SF3">
    <property type="entry name" value="TYPE I RESTRICTION ENZYME MJAVIII METHYLASE SUBUNIT"/>
    <property type="match status" value="1"/>
</dbReference>
<evidence type="ECO:0000313" key="12">
    <source>
        <dbReference type="Proteomes" id="UP000266113"/>
    </source>
</evidence>
<evidence type="ECO:0000259" key="10">
    <source>
        <dbReference type="Pfam" id="PF12161"/>
    </source>
</evidence>
<evidence type="ECO:0000256" key="2">
    <source>
        <dbReference type="ARBA" id="ARBA00011900"/>
    </source>
</evidence>
<evidence type="ECO:0000256" key="3">
    <source>
        <dbReference type="ARBA" id="ARBA00022603"/>
    </source>
</evidence>
<comment type="catalytic activity">
    <reaction evidence="7">
        <text>a 2'-deoxyadenosine in DNA + S-adenosyl-L-methionine = an N(6)-methyl-2'-deoxyadenosine in DNA + S-adenosyl-L-homocysteine + H(+)</text>
        <dbReference type="Rhea" id="RHEA:15197"/>
        <dbReference type="Rhea" id="RHEA-COMP:12418"/>
        <dbReference type="Rhea" id="RHEA-COMP:12419"/>
        <dbReference type="ChEBI" id="CHEBI:15378"/>
        <dbReference type="ChEBI" id="CHEBI:57856"/>
        <dbReference type="ChEBI" id="CHEBI:59789"/>
        <dbReference type="ChEBI" id="CHEBI:90615"/>
        <dbReference type="ChEBI" id="CHEBI:90616"/>
        <dbReference type="EC" id="2.1.1.72"/>
    </reaction>
</comment>
<dbReference type="InterPro" id="IPR038333">
    <property type="entry name" value="T1MK-like_N_sf"/>
</dbReference>
<dbReference type="GO" id="GO:0009307">
    <property type="term" value="P:DNA restriction-modification system"/>
    <property type="evidence" value="ECO:0007669"/>
    <property type="project" value="UniProtKB-KW"/>
</dbReference>
<dbReference type="EMBL" id="QXIY01000030">
    <property type="protein sequence ID" value="RIE16517.1"/>
    <property type="molecule type" value="Genomic_DNA"/>
</dbReference>
<evidence type="ECO:0000256" key="7">
    <source>
        <dbReference type="ARBA" id="ARBA00047942"/>
    </source>
</evidence>
<gene>
    <name evidence="11" type="ORF">SMC1_07100</name>
</gene>
<evidence type="ECO:0000259" key="9">
    <source>
        <dbReference type="Pfam" id="PF02384"/>
    </source>
</evidence>
<protein>
    <recommendedName>
        <fullName evidence="2">site-specific DNA-methyltransferase (adenine-specific)</fullName>
        <ecNumber evidence="2">2.1.1.72</ecNumber>
    </recommendedName>
</protein>
<comment type="caution">
    <text evidence="11">The sequence shown here is derived from an EMBL/GenBank/DDBJ whole genome shotgun (WGS) entry which is preliminary data.</text>
</comment>
<evidence type="ECO:0000256" key="6">
    <source>
        <dbReference type="ARBA" id="ARBA00022747"/>
    </source>
</evidence>
<dbReference type="GO" id="GO:0009007">
    <property type="term" value="F:site-specific DNA-methyltransferase (adenine-specific) activity"/>
    <property type="evidence" value="ECO:0007669"/>
    <property type="project" value="UniProtKB-EC"/>
</dbReference>
<dbReference type="InterPro" id="IPR051537">
    <property type="entry name" value="DNA_Adenine_Mtase"/>
</dbReference>
<keyword evidence="4 11" id="KW-0808">Transferase</keyword>
<proteinExistence type="inferred from homology"/>
<dbReference type="InterPro" id="IPR029063">
    <property type="entry name" value="SAM-dependent_MTases_sf"/>
</dbReference>
<dbReference type="PRINTS" id="PR00507">
    <property type="entry name" value="N12N6MTFRASE"/>
</dbReference>
<sequence length="544" mass="60907">MHPGAAATWFPAVGQPLDFSGCPLSWSSRRYEAGGRVLVSKKKAETKSADLDIGSLSSYLWEAACILRGPVDAADFKTYIFPFLFFKRISDVYDEEYSAASKESPEDPEYAQFPENHRFQIPENCHWQDVRAKTTSVGHALQTAMRGIEQANPDTLHGIFGDAQWTNTDRLSDALLKDLIEHFSSRTLDNAHCKAEIMGQAYEYLIKKFADLTNKKAGEFYTPRPVVRLMVRILAPKAGETAYDPAGGTGGMLLEVLHDVQEHGGDPNLMLGKLYGQEKNLTTSSIARMNLYLHGAEDFHIERGDTLRRPAFYSGDSLAQFDCVIANPPFSLEDWGDDLWANDPYGRSFAGLPPAKNGDFAWVQHMIKSMAPKTGRMAVVLPHGVLFRMGKEGEIRRKILEMDMLEAIIGLGPNLFYGATLAACILVFRETKPKEHRNKVLFIDASHEFKTGRAQNELLPEHVDTIYGWYDGYKNVEGVCRVVPLDEIRANDYNLNIPRYVDSVTEEDTMTVDQALVNLKESLTAAYAAEDHLLELLKREGLAQ</sequence>
<evidence type="ECO:0000313" key="11">
    <source>
        <dbReference type="EMBL" id="RIE16517.1"/>
    </source>
</evidence>
<organism evidence="11 12">
    <name type="scientific">Candidatus Cryosericum septentrionale</name>
    <dbReference type="NCBI Taxonomy" id="2290913"/>
    <lineage>
        <taxon>Bacteria</taxon>
        <taxon>Pseudomonadati</taxon>
        <taxon>Caldisericota/Cryosericota group</taxon>
        <taxon>Candidatus Cryosericota</taxon>
        <taxon>Candidatus Cryosericia</taxon>
        <taxon>Candidatus Cryosericales</taxon>
        <taxon>Candidatus Cryosericaceae</taxon>
        <taxon>Candidatus Cryosericum</taxon>
    </lineage>
</organism>
<dbReference type="GO" id="GO:0003677">
    <property type="term" value="F:DNA binding"/>
    <property type="evidence" value="ECO:0007669"/>
    <property type="project" value="InterPro"/>
</dbReference>
<dbReference type="InterPro" id="IPR003356">
    <property type="entry name" value="DNA_methylase_A-5"/>
</dbReference>
<evidence type="ECO:0000256" key="8">
    <source>
        <dbReference type="SAM" id="Phobius"/>
    </source>
</evidence>
<dbReference type="AlphaFoldDB" id="A0A398DX99"/>
<dbReference type="PANTHER" id="PTHR42933">
    <property type="entry name" value="SLR6095 PROTEIN"/>
    <property type="match status" value="1"/>
</dbReference>
<evidence type="ECO:0000256" key="5">
    <source>
        <dbReference type="ARBA" id="ARBA00022691"/>
    </source>
</evidence>
<feature type="transmembrane region" description="Helical" evidence="8">
    <location>
        <begin position="407"/>
        <end position="428"/>
    </location>
</feature>
<comment type="similarity">
    <text evidence="1">Belongs to the N(4)/N(6)-methyltransferase family.</text>
</comment>
<dbReference type="Gene3D" id="3.40.50.150">
    <property type="entry name" value="Vaccinia Virus protein VP39"/>
    <property type="match status" value="1"/>
</dbReference>
<dbReference type="GO" id="GO:0032259">
    <property type="term" value="P:methylation"/>
    <property type="evidence" value="ECO:0007669"/>
    <property type="project" value="UniProtKB-KW"/>
</dbReference>
<dbReference type="Pfam" id="PF02384">
    <property type="entry name" value="N6_Mtase"/>
    <property type="match status" value="1"/>
</dbReference>
<dbReference type="Proteomes" id="UP000266113">
    <property type="component" value="Unassembled WGS sequence"/>
</dbReference>
<evidence type="ECO:0000256" key="4">
    <source>
        <dbReference type="ARBA" id="ARBA00022679"/>
    </source>
</evidence>
<dbReference type="EC" id="2.1.1.72" evidence="2"/>
<keyword evidence="6" id="KW-0680">Restriction system</keyword>
<name>A0A398DX99_9BACT</name>
<evidence type="ECO:0000256" key="1">
    <source>
        <dbReference type="ARBA" id="ARBA00006594"/>
    </source>
</evidence>
<dbReference type="GO" id="GO:0008170">
    <property type="term" value="F:N-methyltransferase activity"/>
    <property type="evidence" value="ECO:0007669"/>
    <property type="project" value="InterPro"/>
</dbReference>
<dbReference type="SUPFAM" id="SSF53335">
    <property type="entry name" value="S-adenosyl-L-methionine-dependent methyltransferases"/>
    <property type="match status" value="1"/>
</dbReference>
<keyword evidence="5" id="KW-0949">S-adenosyl-L-methionine</keyword>
<feature type="domain" description="N6 adenine-specific DNA methyltransferase N-terminal" evidence="10">
    <location>
        <begin position="57"/>
        <end position="183"/>
    </location>
</feature>
<keyword evidence="3 11" id="KW-0489">Methyltransferase</keyword>
<dbReference type="InterPro" id="IPR022749">
    <property type="entry name" value="D12N6_MeTrfase_N"/>
</dbReference>
<reference evidence="11 12" key="1">
    <citation type="submission" date="2018-09" db="EMBL/GenBank/DDBJ databases">
        <title>Discovery and Ecogenomic Context for Candidatus Cryosericales, a Global Caldiserica Order Active in Thawing Permafrost.</title>
        <authorList>
            <person name="Martinez M.A."/>
            <person name="Woodcroft B.J."/>
            <person name="Ignacio Espinoza J.C."/>
            <person name="Zayed A."/>
            <person name="Singleton C.M."/>
            <person name="Boyd J."/>
            <person name="Li Y.-F."/>
            <person name="Purvine S."/>
            <person name="Maughan H."/>
            <person name="Hodgkins S.B."/>
            <person name="Anderson D."/>
            <person name="Sederholm M."/>
            <person name="Temperton B."/>
            <person name="Saleska S.R."/>
            <person name="Tyson G.W."/>
            <person name="Rich V.I."/>
        </authorList>
    </citation>
    <scope>NUCLEOTIDE SEQUENCE [LARGE SCALE GENOMIC DNA]</scope>
    <source>
        <strain evidence="11 12">SMC1</strain>
    </source>
</reference>
<keyword evidence="12" id="KW-1185">Reference proteome</keyword>
<keyword evidence="8" id="KW-0472">Membrane</keyword>
<dbReference type="Gene3D" id="1.20.1260.30">
    <property type="match status" value="1"/>
</dbReference>
<dbReference type="Pfam" id="PF12161">
    <property type="entry name" value="HsdM_N"/>
    <property type="match status" value="1"/>
</dbReference>
<accession>A0A398DX99</accession>
<keyword evidence="8" id="KW-1133">Transmembrane helix</keyword>